<sequence length="162" mass="17959">MKEEIHDDSTSSATSSKSPDAATPSEQDQRSASMPEQAIRGMGTLNINAIVDMWKDAGLGIQRLEWPSLLEESRERLFEDDGSVAGNTNADEMPDLSQKTVNLLVAIYETDINTMHPILIPSLSAHEQARDYDAEVTAYRPFLLNILDRSGRDSPRRPSPCQ</sequence>
<dbReference type="AlphaFoldDB" id="A0A194X1R6"/>
<feature type="compositionally biased region" description="Low complexity" evidence="1">
    <location>
        <begin position="10"/>
        <end position="25"/>
    </location>
</feature>
<dbReference type="GeneID" id="28814965"/>
<dbReference type="InParanoid" id="A0A194X1R6"/>
<dbReference type="EMBL" id="KQ947420">
    <property type="protein sequence ID" value="KUJ14140.1"/>
    <property type="molecule type" value="Genomic_DNA"/>
</dbReference>
<evidence type="ECO:0000256" key="1">
    <source>
        <dbReference type="SAM" id="MobiDB-lite"/>
    </source>
</evidence>
<dbReference type="RefSeq" id="XP_018068495.1">
    <property type="nucleotide sequence ID" value="XM_018205239.1"/>
</dbReference>
<evidence type="ECO:0000313" key="3">
    <source>
        <dbReference type="Proteomes" id="UP000070700"/>
    </source>
</evidence>
<reference evidence="2 3" key="1">
    <citation type="submission" date="2015-10" db="EMBL/GenBank/DDBJ databases">
        <title>Full genome of DAOMC 229536 Phialocephala scopiformis, a fungal endophyte of spruce producing the potent anti-insectan compound rugulosin.</title>
        <authorList>
            <consortium name="DOE Joint Genome Institute"/>
            <person name="Walker A.K."/>
            <person name="Frasz S.L."/>
            <person name="Seifert K.A."/>
            <person name="Miller J.D."/>
            <person name="Mondo S.J."/>
            <person name="Labutti K."/>
            <person name="Lipzen A."/>
            <person name="Dockter R."/>
            <person name="Kennedy M."/>
            <person name="Grigoriev I.V."/>
            <person name="Spatafora J.W."/>
        </authorList>
    </citation>
    <scope>NUCLEOTIDE SEQUENCE [LARGE SCALE GENOMIC DNA]</scope>
    <source>
        <strain evidence="2 3">CBS 120377</strain>
    </source>
</reference>
<organism evidence="2 3">
    <name type="scientific">Mollisia scopiformis</name>
    <name type="common">Conifer needle endophyte fungus</name>
    <name type="synonym">Phialocephala scopiformis</name>
    <dbReference type="NCBI Taxonomy" id="149040"/>
    <lineage>
        <taxon>Eukaryota</taxon>
        <taxon>Fungi</taxon>
        <taxon>Dikarya</taxon>
        <taxon>Ascomycota</taxon>
        <taxon>Pezizomycotina</taxon>
        <taxon>Leotiomycetes</taxon>
        <taxon>Helotiales</taxon>
        <taxon>Mollisiaceae</taxon>
        <taxon>Mollisia</taxon>
    </lineage>
</organism>
<accession>A0A194X1R6</accession>
<proteinExistence type="predicted"/>
<evidence type="ECO:0000313" key="2">
    <source>
        <dbReference type="EMBL" id="KUJ14140.1"/>
    </source>
</evidence>
<keyword evidence="3" id="KW-1185">Reference proteome</keyword>
<protein>
    <submittedName>
        <fullName evidence="2">Uncharacterized protein</fullName>
    </submittedName>
</protein>
<dbReference type="KEGG" id="psco:LY89DRAFT_130462"/>
<name>A0A194X1R6_MOLSC</name>
<dbReference type="Proteomes" id="UP000070700">
    <property type="component" value="Unassembled WGS sequence"/>
</dbReference>
<feature type="region of interest" description="Disordered" evidence="1">
    <location>
        <begin position="1"/>
        <end position="35"/>
    </location>
</feature>
<gene>
    <name evidence="2" type="ORF">LY89DRAFT_130462</name>
</gene>